<evidence type="ECO:0000259" key="1">
    <source>
        <dbReference type="Pfam" id="PF01636"/>
    </source>
</evidence>
<evidence type="ECO:0000313" key="3">
    <source>
        <dbReference type="Proteomes" id="UP000245086"/>
    </source>
</evidence>
<dbReference type="RefSeq" id="WP_238164910.1">
    <property type="nucleotide sequence ID" value="NZ_BFBR01000004.1"/>
</dbReference>
<dbReference type="AlphaFoldDB" id="A0A2P2E9V8"/>
<keyword evidence="3" id="KW-1185">Reference proteome</keyword>
<dbReference type="Gene3D" id="3.30.200.20">
    <property type="entry name" value="Phosphorylase Kinase, domain 1"/>
    <property type="match status" value="1"/>
</dbReference>
<organism evidence="2 3">
    <name type="scientific">Candidatus Phycosocius bacilliformis</name>
    <dbReference type="NCBI Taxonomy" id="1445552"/>
    <lineage>
        <taxon>Bacteria</taxon>
        <taxon>Pseudomonadati</taxon>
        <taxon>Pseudomonadota</taxon>
        <taxon>Alphaproteobacteria</taxon>
        <taxon>Caulobacterales</taxon>
        <taxon>Caulobacterales incertae sedis</taxon>
        <taxon>Candidatus Phycosocius</taxon>
    </lineage>
</organism>
<evidence type="ECO:0000313" key="2">
    <source>
        <dbReference type="EMBL" id="GBF57838.1"/>
    </source>
</evidence>
<feature type="domain" description="Aminoglycoside phosphotransferase" evidence="1">
    <location>
        <begin position="32"/>
        <end position="297"/>
    </location>
</feature>
<name>A0A2P2E9V8_9PROT</name>
<dbReference type="EMBL" id="BFBR01000004">
    <property type="protein sequence ID" value="GBF57838.1"/>
    <property type="molecule type" value="Genomic_DNA"/>
</dbReference>
<protein>
    <recommendedName>
        <fullName evidence="1">Aminoglycoside phosphotransferase domain-containing protein</fullName>
    </recommendedName>
</protein>
<comment type="caution">
    <text evidence="2">The sequence shown here is derived from an EMBL/GenBank/DDBJ whole genome shotgun (WGS) entry which is preliminary data.</text>
</comment>
<gene>
    <name evidence="2" type="ORF">PbB2_01508</name>
</gene>
<dbReference type="InterPro" id="IPR011009">
    <property type="entry name" value="Kinase-like_dom_sf"/>
</dbReference>
<dbReference type="InterPro" id="IPR002575">
    <property type="entry name" value="Aminoglycoside_PTrfase"/>
</dbReference>
<sequence length="374" mass="41248">MMCEPSLSGASAFEAAIDTVLSASGFGTARRQKFEQDASTRSYERLHLDGRTAILMKAPPGNEDGPCPPHADEATRHALGWNALSRLAASRVEAFVAVSAHLRAHGFSAPAILAEDARIGVAVVEDLGDDLFARVIGENRADEVGLYRVAGQVLAALHQIPVPSELPSPLGPWPILDFDRIALRENANLFVEWTPRFLDQDGFSASARADWDDIRDSLIQEILGHHRAFTLRDYHAENILWLPERAGIGRVGLLDFQDAVHGYRAWDFAMLLHDARRDVSPEAHEAAISAYLDAIGAERAAFEEELAIQGAINALRILGIFSRLVGRDGKQRYRQFMPREAGHLARVLDHPRLKDLRAWVKAHVPLDAFDRATG</sequence>
<dbReference type="Proteomes" id="UP000245086">
    <property type="component" value="Unassembled WGS sequence"/>
</dbReference>
<dbReference type="SUPFAM" id="SSF56112">
    <property type="entry name" value="Protein kinase-like (PK-like)"/>
    <property type="match status" value="1"/>
</dbReference>
<proteinExistence type="predicted"/>
<reference evidence="2 3" key="1">
    <citation type="journal article" date="2018" name="Genome Announc.">
        <title>Draft Genome Sequence of "Candidatus Phycosocius bacilliformis," an Alphaproteobacterial Ectosymbiont of the Hydrocarbon-Producing Green Alga Botryococcus braunii.</title>
        <authorList>
            <person name="Tanabe Y."/>
            <person name="Yamaguchi H."/>
            <person name="Watanabe M.M."/>
        </authorList>
    </citation>
    <scope>NUCLEOTIDE SEQUENCE [LARGE SCALE GENOMIC DNA]</scope>
    <source>
        <strain evidence="2 3">BOTRYCO-2</strain>
    </source>
</reference>
<dbReference type="Gene3D" id="3.90.1200.10">
    <property type="match status" value="1"/>
</dbReference>
<dbReference type="Pfam" id="PF01636">
    <property type="entry name" value="APH"/>
    <property type="match status" value="1"/>
</dbReference>
<accession>A0A2P2E9V8</accession>